<dbReference type="InterPro" id="IPR025836">
    <property type="entry name" value="Zn_knuckle_CX2CX4HX4C"/>
</dbReference>
<organism evidence="3 4">
    <name type="scientific">Lolium multiflorum</name>
    <name type="common">Italian ryegrass</name>
    <name type="synonym">Lolium perenne subsp. multiflorum</name>
    <dbReference type="NCBI Taxonomy" id="4521"/>
    <lineage>
        <taxon>Eukaryota</taxon>
        <taxon>Viridiplantae</taxon>
        <taxon>Streptophyta</taxon>
        <taxon>Embryophyta</taxon>
        <taxon>Tracheophyta</taxon>
        <taxon>Spermatophyta</taxon>
        <taxon>Magnoliopsida</taxon>
        <taxon>Liliopsida</taxon>
        <taxon>Poales</taxon>
        <taxon>Poaceae</taxon>
        <taxon>BOP clade</taxon>
        <taxon>Pooideae</taxon>
        <taxon>Poodae</taxon>
        <taxon>Poeae</taxon>
        <taxon>Poeae Chloroplast Group 2 (Poeae type)</taxon>
        <taxon>Loliodinae</taxon>
        <taxon>Loliinae</taxon>
        <taxon>Lolium</taxon>
    </lineage>
</organism>
<accession>A0AAD8T330</accession>
<dbReference type="PANTHER" id="PTHR31286:SF167">
    <property type="entry name" value="OS09G0268800 PROTEIN"/>
    <property type="match status" value="1"/>
</dbReference>
<dbReference type="Pfam" id="PF14392">
    <property type="entry name" value="zf-CCHC_4"/>
    <property type="match status" value="1"/>
</dbReference>
<evidence type="ECO:0000313" key="4">
    <source>
        <dbReference type="Proteomes" id="UP001231189"/>
    </source>
</evidence>
<dbReference type="AlphaFoldDB" id="A0AAD8T330"/>
<sequence>MASSGGSNPSGSKGGKAMDVASLLRDLQIGEEEFDDLIIEEEVSIDEEPELLVVARVLTDKSFSAASFEETMRFAWGLAKKVEFRDVGDNTFIMQLNCLGDWKKVVEEGPWLFRNWGIVIQGYDGYSKPSTLILDKLPIWIQIHDIPEAYLKKKEILENLAGRVGKFINVDTVGASGGNFVRVRVELYVNKPLARFTSTIRRGAREVYLVKYEKVPKFCEICGILGHEFLKCGKGFHKEEDHKFGEWMIADTLAPTVGHEVALLEFIFGRASSTSTARTMSALVGIYNMDFINDNLLARTASSRERPHHRFGDIRVYLGTVLCDASRRCW</sequence>
<evidence type="ECO:0000313" key="3">
    <source>
        <dbReference type="EMBL" id="KAK1669061.1"/>
    </source>
</evidence>
<proteinExistence type="predicted"/>
<feature type="domain" description="Zinc knuckle CX2CX4HX4C" evidence="2">
    <location>
        <begin position="190"/>
        <end position="233"/>
    </location>
</feature>
<evidence type="ECO:0000259" key="2">
    <source>
        <dbReference type="Pfam" id="PF14392"/>
    </source>
</evidence>
<name>A0AAD8T330_LOLMU</name>
<evidence type="ECO:0000259" key="1">
    <source>
        <dbReference type="Pfam" id="PF14111"/>
    </source>
</evidence>
<keyword evidence="4" id="KW-1185">Reference proteome</keyword>
<dbReference type="InterPro" id="IPR025558">
    <property type="entry name" value="DUF4283"/>
</dbReference>
<dbReference type="InterPro" id="IPR040256">
    <property type="entry name" value="At4g02000-like"/>
</dbReference>
<dbReference type="PANTHER" id="PTHR31286">
    <property type="entry name" value="GLYCINE-RICH CELL WALL STRUCTURAL PROTEIN 1.8-LIKE"/>
    <property type="match status" value="1"/>
</dbReference>
<dbReference type="EMBL" id="JAUUTY010000003">
    <property type="protein sequence ID" value="KAK1669061.1"/>
    <property type="molecule type" value="Genomic_DNA"/>
</dbReference>
<feature type="domain" description="DUF4283" evidence="1">
    <location>
        <begin position="50"/>
        <end position="128"/>
    </location>
</feature>
<gene>
    <name evidence="3" type="ORF">QYE76_057220</name>
</gene>
<dbReference type="Proteomes" id="UP001231189">
    <property type="component" value="Unassembled WGS sequence"/>
</dbReference>
<protein>
    <recommendedName>
        <fullName evidence="5">DUF4283 domain-containing protein</fullName>
    </recommendedName>
</protein>
<reference evidence="3" key="1">
    <citation type="submission" date="2023-07" db="EMBL/GenBank/DDBJ databases">
        <title>A chromosome-level genome assembly of Lolium multiflorum.</title>
        <authorList>
            <person name="Chen Y."/>
            <person name="Copetti D."/>
            <person name="Kolliker R."/>
            <person name="Studer B."/>
        </authorList>
    </citation>
    <scope>NUCLEOTIDE SEQUENCE</scope>
    <source>
        <strain evidence="3">02402/16</strain>
        <tissue evidence="3">Leaf</tissue>
    </source>
</reference>
<dbReference type="Pfam" id="PF14111">
    <property type="entry name" value="DUF4283"/>
    <property type="match status" value="1"/>
</dbReference>
<comment type="caution">
    <text evidence="3">The sequence shown here is derived from an EMBL/GenBank/DDBJ whole genome shotgun (WGS) entry which is preliminary data.</text>
</comment>
<evidence type="ECO:0008006" key="5">
    <source>
        <dbReference type="Google" id="ProtNLM"/>
    </source>
</evidence>